<dbReference type="GO" id="GO:0035438">
    <property type="term" value="F:cyclic-di-GMP binding"/>
    <property type="evidence" value="ECO:0007669"/>
    <property type="project" value="InterPro"/>
</dbReference>
<dbReference type="Proteomes" id="UP000192042">
    <property type="component" value="Chromosome I"/>
</dbReference>
<sequence>MEQEQRQNQRFPVRFRSSFTSLNIVGGDGALVDLSLRGCRIDSAVEVRPGTSLELRIQVSEDEPPLRAQEAVVRWSRPRQFGLEFVTLAPEEWARLQHTVTQLELHPYQRVAADGDSQAA</sequence>
<keyword evidence="3" id="KW-1185">Reference proteome</keyword>
<dbReference type="InterPro" id="IPR009875">
    <property type="entry name" value="PilZ_domain"/>
</dbReference>
<evidence type="ECO:0000313" key="3">
    <source>
        <dbReference type="Proteomes" id="UP000192042"/>
    </source>
</evidence>
<name>A0A1W1IAM2_9BACT</name>
<gene>
    <name evidence="2" type="ORF">NSJP_3889</name>
</gene>
<accession>A0A1W1IAM2</accession>
<evidence type="ECO:0000313" key="2">
    <source>
        <dbReference type="EMBL" id="SLM50056.1"/>
    </source>
</evidence>
<reference evidence="2 3" key="1">
    <citation type="submission" date="2017-03" db="EMBL/GenBank/DDBJ databases">
        <authorList>
            <person name="Afonso C.L."/>
            <person name="Miller P.J."/>
            <person name="Scott M.A."/>
            <person name="Spackman E."/>
            <person name="Goraichik I."/>
            <person name="Dimitrov K.M."/>
            <person name="Suarez D.L."/>
            <person name="Swayne D.E."/>
        </authorList>
    </citation>
    <scope>NUCLEOTIDE SEQUENCE [LARGE SCALE GENOMIC DNA]</scope>
    <source>
        <strain evidence="2">Genome sequencing of Nitrospira japonica strain NJ11</strain>
    </source>
</reference>
<dbReference type="KEGG" id="nja:NSJP_3889"/>
<dbReference type="Pfam" id="PF07238">
    <property type="entry name" value="PilZ"/>
    <property type="match status" value="1"/>
</dbReference>
<organism evidence="2 3">
    <name type="scientific">Nitrospira japonica</name>
    <dbReference type="NCBI Taxonomy" id="1325564"/>
    <lineage>
        <taxon>Bacteria</taxon>
        <taxon>Pseudomonadati</taxon>
        <taxon>Nitrospirota</taxon>
        <taxon>Nitrospiria</taxon>
        <taxon>Nitrospirales</taxon>
        <taxon>Nitrospiraceae</taxon>
        <taxon>Nitrospira</taxon>
    </lineage>
</organism>
<dbReference type="EMBL" id="LT828648">
    <property type="protein sequence ID" value="SLM50056.1"/>
    <property type="molecule type" value="Genomic_DNA"/>
</dbReference>
<feature type="domain" description="PilZ" evidence="1">
    <location>
        <begin position="4"/>
        <end position="100"/>
    </location>
</feature>
<evidence type="ECO:0000259" key="1">
    <source>
        <dbReference type="Pfam" id="PF07238"/>
    </source>
</evidence>
<dbReference type="Gene3D" id="2.40.10.220">
    <property type="entry name" value="predicted glycosyltransferase like domains"/>
    <property type="match status" value="1"/>
</dbReference>
<dbReference type="RefSeq" id="WP_080888210.1">
    <property type="nucleotide sequence ID" value="NZ_LT828648.1"/>
</dbReference>
<dbReference type="OrthoDB" id="9798470at2"/>
<dbReference type="SUPFAM" id="SSF141371">
    <property type="entry name" value="PilZ domain-like"/>
    <property type="match status" value="1"/>
</dbReference>
<dbReference type="STRING" id="1325564.NSJP_3889"/>
<proteinExistence type="predicted"/>
<protein>
    <recommendedName>
        <fullName evidence="1">PilZ domain-containing protein</fullName>
    </recommendedName>
</protein>
<dbReference type="AlphaFoldDB" id="A0A1W1IAM2"/>